<dbReference type="InterPro" id="IPR029034">
    <property type="entry name" value="Cystine-knot_cytokine"/>
</dbReference>
<dbReference type="Gene3D" id="2.10.90.10">
    <property type="entry name" value="Cystine-knot cytokines"/>
    <property type="match status" value="1"/>
</dbReference>
<keyword evidence="2" id="KW-1185">Reference proteome</keyword>
<dbReference type="SUPFAM" id="SSF57501">
    <property type="entry name" value="Cystine-knot cytokines"/>
    <property type="match status" value="1"/>
</dbReference>
<proteinExistence type="predicted"/>
<accession>A0A6S7GWN6</accession>
<dbReference type="OrthoDB" id="6093654at2759"/>
<sequence length="139" mass="16293">MKLLFITTILLFLNGWQLQTEAKSNCRRPWTQRPPTVQYLRKRYDLLIKFQVSPTGSKDPTGYPSKGNCRWTYVNDYDANRIPSTLAKAECSNCPPDCTARGYWHMVLERRCDKKTWEHVWVKTQVKLPVAYVYKASSK</sequence>
<dbReference type="AlphaFoldDB" id="A0A6S7GWN6"/>
<reference evidence="1" key="1">
    <citation type="submission" date="2020-04" db="EMBL/GenBank/DDBJ databases">
        <authorList>
            <person name="Alioto T."/>
            <person name="Alioto T."/>
            <person name="Gomez Garrido J."/>
        </authorList>
    </citation>
    <scope>NUCLEOTIDE SEQUENCE</scope>
    <source>
        <strain evidence="1">A484AB</strain>
    </source>
</reference>
<comment type="caution">
    <text evidence="1">The sequence shown here is derived from an EMBL/GenBank/DDBJ whole genome shotgun (WGS) entry which is preliminary data.</text>
</comment>
<organism evidence="1 2">
    <name type="scientific">Paramuricea clavata</name>
    <name type="common">Red gorgonian</name>
    <name type="synonym">Violescent sea-whip</name>
    <dbReference type="NCBI Taxonomy" id="317549"/>
    <lineage>
        <taxon>Eukaryota</taxon>
        <taxon>Metazoa</taxon>
        <taxon>Cnidaria</taxon>
        <taxon>Anthozoa</taxon>
        <taxon>Octocorallia</taxon>
        <taxon>Malacalcyonacea</taxon>
        <taxon>Plexauridae</taxon>
        <taxon>Paramuricea</taxon>
    </lineage>
</organism>
<dbReference type="Proteomes" id="UP001152795">
    <property type="component" value="Unassembled WGS sequence"/>
</dbReference>
<dbReference type="EMBL" id="CACRXK020002485">
    <property type="protein sequence ID" value="CAB3994542.1"/>
    <property type="molecule type" value="Genomic_DNA"/>
</dbReference>
<evidence type="ECO:0000313" key="1">
    <source>
        <dbReference type="EMBL" id="CAB3994542.1"/>
    </source>
</evidence>
<gene>
    <name evidence="1" type="ORF">PACLA_8A074846</name>
</gene>
<name>A0A6S7GWN6_PARCT</name>
<evidence type="ECO:0000313" key="2">
    <source>
        <dbReference type="Proteomes" id="UP001152795"/>
    </source>
</evidence>
<protein>
    <submittedName>
        <fullName evidence="1">Uncharacterized protein LOC113669546</fullName>
    </submittedName>
</protein>